<reference evidence="1" key="1">
    <citation type="journal article" date="2014" name="Front. Microbiol.">
        <title>High frequency of phylogenetically diverse reductive dehalogenase-homologous genes in deep subseafloor sedimentary metagenomes.</title>
        <authorList>
            <person name="Kawai M."/>
            <person name="Futagami T."/>
            <person name="Toyoda A."/>
            <person name="Takaki Y."/>
            <person name="Nishi S."/>
            <person name="Hori S."/>
            <person name="Arai W."/>
            <person name="Tsubouchi T."/>
            <person name="Morono Y."/>
            <person name="Uchiyama I."/>
            <person name="Ito T."/>
            <person name="Fujiyama A."/>
            <person name="Inagaki F."/>
            <person name="Takami H."/>
        </authorList>
    </citation>
    <scope>NUCLEOTIDE SEQUENCE</scope>
    <source>
        <strain evidence="1">Expedition CK06-06</strain>
    </source>
</reference>
<accession>X0TYE6</accession>
<comment type="caution">
    <text evidence="1">The sequence shown here is derived from an EMBL/GenBank/DDBJ whole genome shotgun (WGS) entry which is preliminary data.</text>
</comment>
<dbReference type="AlphaFoldDB" id="X0TYE6"/>
<gene>
    <name evidence="1" type="ORF">S01H1_26707</name>
</gene>
<organism evidence="1">
    <name type="scientific">marine sediment metagenome</name>
    <dbReference type="NCBI Taxonomy" id="412755"/>
    <lineage>
        <taxon>unclassified sequences</taxon>
        <taxon>metagenomes</taxon>
        <taxon>ecological metagenomes</taxon>
    </lineage>
</organism>
<protein>
    <submittedName>
        <fullName evidence="1">Uncharacterized protein</fullName>
    </submittedName>
</protein>
<dbReference type="EMBL" id="BARS01016204">
    <property type="protein sequence ID" value="GAF98588.1"/>
    <property type="molecule type" value="Genomic_DNA"/>
</dbReference>
<evidence type="ECO:0000313" key="1">
    <source>
        <dbReference type="EMBL" id="GAF98588.1"/>
    </source>
</evidence>
<proteinExistence type="predicted"/>
<name>X0TYE6_9ZZZZ</name>
<feature type="non-terminal residue" evidence="1">
    <location>
        <position position="260"/>
    </location>
</feature>
<sequence length="260" mass="29879">MPHTIQGADEGQLHDVKVQDEFEYEYPEGLDLRPGSDLHQKIITQVLDRARQSQTVMKKRYASWNEIDRTMTAYIDVDAKEAEIKGEDPRKPVSIVLPYSYAVMEIILTYLVVAFLQEPYFRYEGVSPEDTIGATLMETVVNLQCNRSKVGLALHTMLRDSLGYGIGVVTPTWEVRTGKKVRKRAVTFWSDLTEEYVKLKDEKVIEEGVIFEGNRLENIDVYRWFPDPSVSVDNVQRGEFCGWLADDSYVNLRKTELVSE</sequence>